<feature type="region of interest" description="Disordered" evidence="1">
    <location>
        <begin position="1"/>
        <end position="35"/>
    </location>
</feature>
<comment type="caution">
    <text evidence="2">The sequence shown here is derived from an EMBL/GenBank/DDBJ whole genome shotgun (WGS) entry which is preliminary data.</text>
</comment>
<organism evidence="2 3">
    <name type="scientific">Phytophthora citrophthora</name>
    <dbReference type="NCBI Taxonomy" id="4793"/>
    <lineage>
        <taxon>Eukaryota</taxon>
        <taxon>Sar</taxon>
        <taxon>Stramenopiles</taxon>
        <taxon>Oomycota</taxon>
        <taxon>Peronosporomycetes</taxon>
        <taxon>Peronosporales</taxon>
        <taxon>Peronosporaceae</taxon>
        <taxon>Phytophthora</taxon>
    </lineage>
</organism>
<feature type="compositionally biased region" description="Acidic residues" evidence="1">
    <location>
        <begin position="17"/>
        <end position="26"/>
    </location>
</feature>
<evidence type="ECO:0000256" key="1">
    <source>
        <dbReference type="SAM" id="MobiDB-lite"/>
    </source>
</evidence>
<evidence type="ECO:0000313" key="2">
    <source>
        <dbReference type="EMBL" id="KAK1947656.1"/>
    </source>
</evidence>
<keyword evidence="3" id="KW-1185">Reference proteome</keyword>
<proteinExistence type="predicted"/>
<evidence type="ECO:0000313" key="3">
    <source>
        <dbReference type="Proteomes" id="UP001259832"/>
    </source>
</evidence>
<sequence>MTDAALIGLESMHEDEWSGEFDESAQDNDSSTSDPYFLPVNAAKLTQSLIGLSDEQRQVLSKKNLIKLTKILFWSFASIRTGKAKLLSQQFVTRSQRLE</sequence>
<gene>
    <name evidence="2" type="ORF">P3T76_001666</name>
</gene>
<reference evidence="2" key="1">
    <citation type="submission" date="2023-08" db="EMBL/GenBank/DDBJ databases">
        <title>Reference Genome Resource for the Citrus Pathogen Phytophthora citrophthora.</title>
        <authorList>
            <person name="Moller H."/>
            <person name="Coetzee B."/>
            <person name="Rose L.J."/>
            <person name="Van Niekerk J.M."/>
        </authorList>
    </citation>
    <scope>NUCLEOTIDE SEQUENCE</scope>
    <source>
        <strain evidence="2">STE-U-9442</strain>
    </source>
</reference>
<accession>A0AAD9H128</accession>
<dbReference type="AlphaFoldDB" id="A0AAD9H128"/>
<dbReference type="Proteomes" id="UP001259832">
    <property type="component" value="Unassembled WGS sequence"/>
</dbReference>
<protein>
    <submittedName>
        <fullName evidence="2">Uncharacterized protein</fullName>
    </submittedName>
</protein>
<dbReference type="EMBL" id="JASMQC010000002">
    <property type="protein sequence ID" value="KAK1947656.1"/>
    <property type="molecule type" value="Genomic_DNA"/>
</dbReference>
<name>A0AAD9H128_9STRA</name>